<evidence type="ECO:0000313" key="2">
    <source>
        <dbReference type="EMBL" id="PSM51257.1"/>
    </source>
</evidence>
<dbReference type="Proteomes" id="UP000240535">
    <property type="component" value="Unassembled WGS sequence"/>
</dbReference>
<protein>
    <recommendedName>
        <fullName evidence="4">VirB3 type IV secretion protein</fullName>
    </recommendedName>
</protein>
<name>A0A2P8QYC6_9BACT</name>
<keyword evidence="3" id="KW-1185">Reference proteome</keyword>
<dbReference type="EMBL" id="PDHH01000010">
    <property type="protein sequence ID" value="PSM51257.1"/>
    <property type="molecule type" value="Genomic_DNA"/>
</dbReference>
<keyword evidence="1" id="KW-0812">Transmembrane</keyword>
<sequence>MIVTDCYMDLTKKTKIIGLTSTSLIIVFIAGFIAWFVLILYSLVVVAVLYCLFFILEFFDEDIYAIIGSKMKISQNKFYA</sequence>
<dbReference type="AlphaFoldDB" id="A0A2P8QYC6"/>
<feature type="transmembrane region" description="Helical" evidence="1">
    <location>
        <begin position="47"/>
        <end position="67"/>
    </location>
</feature>
<keyword evidence="1" id="KW-1133">Transmembrane helix</keyword>
<keyword evidence="1" id="KW-0472">Membrane</keyword>
<comment type="caution">
    <text evidence="2">The sequence shown here is derived from an EMBL/GenBank/DDBJ whole genome shotgun (WGS) entry which is preliminary data.</text>
</comment>
<evidence type="ECO:0008006" key="4">
    <source>
        <dbReference type="Google" id="ProtNLM"/>
    </source>
</evidence>
<evidence type="ECO:0000256" key="1">
    <source>
        <dbReference type="SAM" id="Phobius"/>
    </source>
</evidence>
<reference evidence="3" key="1">
    <citation type="submission" date="2017-10" db="EMBL/GenBank/DDBJ databases">
        <title>Campylobacter species from seals.</title>
        <authorList>
            <person name="Gilbert M.J."/>
            <person name="Zomer A.L."/>
            <person name="Timmerman A.J."/>
            <person name="Duim B."/>
            <person name="Wagenaar J.A."/>
        </authorList>
    </citation>
    <scope>NUCLEOTIDE SEQUENCE [LARGE SCALE GENOMIC DNA]</scope>
    <source>
        <strain evidence="3">17S00004-5</strain>
    </source>
</reference>
<proteinExistence type="predicted"/>
<accession>A0A2P8QYC6</accession>
<evidence type="ECO:0000313" key="3">
    <source>
        <dbReference type="Proteomes" id="UP000240535"/>
    </source>
</evidence>
<dbReference type="RefSeq" id="WP_106872894.1">
    <property type="nucleotide sequence ID" value="NZ_CP053841.1"/>
</dbReference>
<organism evidence="2 3">
    <name type="scientific">Campylobacter blaseri</name>
    <dbReference type="NCBI Taxonomy" id="2042961"/>
    <lineage>
        <taxon>Bacteria</taxon>
        <taxon>Pseudomonadati</taxon>
        <taxon>Campylobacterota</taxon>
        <taxon>Epsilonproteobacteria</taxon>
        <taxon>Campylobacterales</taxon>
        <taxon>Campylobacteraceae</taxon>
        <taxon>Campylobacter</taxon>
    </lineage>
</organism>
<feature type="transmembrane region" description="Helical" evidence="1">
    <location>
        <begin position="16"/>
        <end position="41"/>
    </location>
</feature>
<gene>
    <name evidence="2" type="ORF">CQ405_09065</name>
</gene>
<dbReference type="OrthoDB" id="5356434at2"/>